<dbReference type="Proteomes" id="UP000821853">
    <property type="component" value="Unassembled WGS sequence"/>
</dbReference>
<accession>A0A9J6GI55</accession>
<feature type="domain" description="Endonuclease/exonuclease/phosphatase" evidence="1">
    <location>
        <begin position="110"/>
        <end position="191"/>
    </location>
</feature>
<dbReference type="Gene3D" id="3.60.10.10">
    <property type="entry name" value="Endonuclease/exonuclease/phosphatase"/>
    <property type="match status" value="1"/>
</dbReference>
<dbReference type="OMA" id="KFIHARH"/>
<dbReference type="Pfam" id="PF14529">
    <property type="entry name" value="Exo_endo_phos_2"/>
    <property type="match status" value="1"/>
</dbReference>
<dbReference type="InterPro" id="IPR005135">
    <property type="entry name" value="Endo/exonuclease/phosphatase"/>
</dbReference>
<organism evidence="2 3">
    <name type="scientific">Haemaphysalis longicornis</name>
    <name type="common">Bush tick</name>
    <dbReference type="NCBI Taxonomy" id="44386"/>
    <lineage>
        <taxon>Eukaryota</taxon>
        <taxon>Metazoa</taxon>
        <taxon>Ecdysozoa</taxon>
        <taxon>Arthropoda</taxon>
        <taxon>Chelicerata</taxon>
        <taxon>Arachnida</taxon>
        <taxon>Acari</taxon>
        <taxon>Parasitiformes</taxon>
        <taxon>Ixodida</taxon>
        <taxon>Ixodoidea</taxon>
        <taxon>Ixodidae</taxon>
        <taxon>Haemaphysalinae</taxon>
        <taxon>Haemaphysalis</taxon>
    </lineage>
</organism>
<gene>
    <name evidence="2" type="ORF">HPB48_013280</name>
</gene>
<dbReference type="SUPFAM" id="SSF56219">
    <property type="entry name" value="DNase I-like"/>
    <property type="match status" value="1"/>
</dbReference>
<proteinExistence type="predicted"/>
<dbReference type="EMBL" id="JABSTR010000008">
    <property type="protein sequence ID" value="KAH9378174.1"/>
    <property type="molecule type" value="Genomic_DNA"/>
</dbReference>
<dbReference type="VEuPathDB" id="VectorBase:HLOH_048214"/>
<sequence length="193" mass="21777">MQHALLIILQVNLDHTRAATGHLVDFIKLNDVDIKVMCDLYARESTIPVTPEHWHTFCLPHSSRCVLVIQRPKFDVFLSLISQYIVALQRKTYQMLLLLKGVDAVPPVPLSYILTSIERILDSNPKVNVAIAKGFNTGNPQGDGTVWDRREDELAKFIHARHLPLLNDSRSIPTYATPYADTWLDIILVAGSI</sequence>
<evidence type="ECO:0000313" key="2">
    <source>
        <dbReference type="EMBL" id="KAH9378174.1"/>
    </source>
</evidence>
<reference evidence="2 3" key="1">
    <citation type="journal article" date="2020" name="Cell">
        <title>Large-Scale Comparative Analyses of Tick Genomes Elucidate Their Genetic Diversity and Vector Capacities.</title>
        <authorList>
            <consortium name="Tick Genome and Microbiome Consortium (TIGMIC)"/>
            <person name="Jia N."/>
            <person name="Wang J."/>
            <person name="Shi W."/>
            <person name="Du L."/>
            <person name="Sun Y."/>
            <person name="Zhan W."/>
            <person name="Jiang J.F."/>
            <person name="Wang Q."/>
            <person name="Zhang B."/>
            <person name="Ji P."/>
            <person name="Bell-Sakyi L."/>
            <person name="Cui X.M."/>
            <person name="Yuan T.T."/>
            <person name="Jiang B.G."/>
            <person name="Yang W.F."/>
            <person name="Lam T.T."/>
            <person name="Chang Q.C."/>
            <person name="Ding S.J."/>
            <person name="Wang X.J."/>
            <person name="Zhu J.G."/>
            <person name="Ruan X.D."/>
            <person name="Zhao L."/>
            <person name="Wei J.T."/>
            <person name="Ye R.Z."/>
            <person name="Que T.C."/>
            <person name="Du C.H."/>
            <person name="Zhou Y.H."/>
            <person name="Cheng J.X."/>
            <person name="Dai P.F."/>
            <person name="Guo W.B."/>
            <person name="Han X.H."/>
            <person name="Huang E.J."/>
            <person name="Li L.F."/>
            <person name="Wei W."/>
            <person name="Gao Y.C."/>
            <person name="Liu J.Z."/>
            <person name="Shao H.Z."/>
            <person name="Wang X."/>
            <person name="Wang C.C."/>
            <person name="Yang T.C."/>
            <person name="Huo Q.B."/>
            <person name="Li W."/>
            <person name="Chen H.Y."/>
            <person name="Chen S.E."/>
            <person name="Zhou L.G."/>
            <person name="Ni X.B."/>
            <person name="Tian J.H."/>
            <person name="Sheng Y."/>
            <person name="Liu T."/>
            <person name="Pan Y.S."/>
            <person name="Xia L.Y."/>
            <person name="Li J."/>
            <person name="Zhao F."/>
            <person name="Cao W.C."/>
        </authorList>
    </citation>
    <scope>NUCLEOTIDE SEQUENCE [LARGE SCALE GENOMIC DNA]</scope>
    <source>
        <strain evidence="2">HaeL-2018</strain>
    </source>
</reference>
<comment type="caution">
    <text evidence="2">The sequence shown here is derived from an EMBL/GenBank/DDBJ whole genome shotgun (WGS) entry which is preliminary data.</text>
</comment>
<dbReference type="InterPro" id="IPR036691">
    <property type="entry name" value="Endo/exonu/phosph_ase_sf"/>
</dbReference>
<evidence type="ECO:0000259" key="1">
    <source>
        <dbReference type="Pfam" id="PF14529"/>
    </source>
</evidence>
<keyword evidence="3" id="KW-1185">Reference proteome</keyword>
<dbReference type="OrthoDB" id="6783211at2759"/>
<dbReference type="GO" id="GO:0003824">
    <property type="term" value="F:catalytic activity"/>
    <property type="evidence" value="ECO:0007669"/>
    <property type="project" value="InterPro"/>
</dbReference>
<evidence type="ECO:0000313" key="3">
    <source>
        <dbReference type="Proteomes" id="UP000821853"/>
    </source>
</evidence>
<protein>
    <recommendedName>
        <fullName evidence="1">Endonuclease/exonuclease/phosphatase domain-containing protein</fullName>
    </recommendedName>
</protein>
<dbReference type="AlphaFoldDB" id="A0A9J6GI55"/>
<name>A0A9J6GI55_HAELO</name>